<organism evidence="1 2">
    <name type="scientific">Nelumbo nucifera</name>
    <name type="common">Sacred lotus</name>
    <dbReference type="NCBI Taxonomy" id="4432"/>
    <lineage>
        <taxon>Eukaryota</taxon>
        <taxon>Viridiplantae</taxon>
        <taxon>Streptophyta</taxon>
        <taxon>Embryophyta</taxon>
        <taxon>Tracheophyta</taxon>
        <taxon>Spermatophyta</taxon>
        <taxon>Magnoliopsida</taxon>
        <taxon>Proteales</taxon>
        <taxon>Nelumbonaceae</taxon>
        <taxon>Nelumbo</taxon>
    </lineage>
</organism>
<protein>
    <submittedName>
        <fullName evidence="1">Uncharacterized protein</fullName>
    </submittedName>
</protein>
<dbReference type="Proteomes" id="UP000607653">
    <property type="component" value="Unassembled WGS sequence"/>
</dbReference>
<comment type="caution">
    <text evidence="1">The sequence shown here is derived from an EMBL/GenBank/DDBJ whole genome shotgun (WGS) entry which is preliminary data.</text>
</comment>
<sequence length="72" mass="8262">MTSIKMLLISHRPKPKCVRECQAYSYNNVVNDESSIHHSTSSSPATENKRVRRKALNAEVLRLRSIFQFSSL</sequence>
<reference evidence="1 2" key="1">
    <citation type="journal article" date="2020" name="Mol. Biol. Evol.">
        <title>Distinct Expression and Methylation Patterns for Genes with Different Fates following a Single Whole-Genome Duplication in Flowering Plants.</title>
        <authorList>
            <person name="Shi T."/>
            <person name="Rahmani R.S."/>
            <person name="Gugger P.F."/>
            <person name="Wang M."/>
            <person name="Li H."/>
            <person name="Zhang Y."/>
            <person name="Li Z."/>
            <person name="Wang Q."/>
            <person name="Van de Peer Y."/>
            <person name="Marchal K."/>
            <person name="Chen J."/>
        </authorList>
    </citation>
    <scope>NUCLEOTIDE SEQUENCE [LARGE SCALE GENOMIC DNA]</scope>
    <source>
        <tissue evidence="1">Leaf</tissue>
    </source>
</reference>
<evidence type="ECO:0000313" key="2">
    <source>
        <dbReference type="Proteomes" id="UP000607653"/>
    </source>
</evidence>
<keyword evidence="2" id="KW-1185">Reference proteome</keyword>
<accession>A0A822YUM3</accession>
<gene>
    <name evidence="1" type="ORF">HUJ06_005096</name>
</gene>
<evidence type="ECO:0000313" key="1">
    <source>
        <dbReference type="EMBL" id="DAD34456.1"/>
    </source>
</evidence>
<dbReference type="EMBL" id="DUZY01000004">
    <property type="protein sequence ID" value="DAD34456.1"/>
    <property type="molecule type" value="Genomic_DNA"/>
</dbReference>
<name>A0A822YUM3_NELNU</name>
<dbReference type="AlphaFoldDB" id="A0A822YUM3"/>
<proteinExistence type="predicted"/>